<dbReference type="Proteomes" id="UP001597641">
    <property type="component" value="Unassembled WGS sequence"/>
</dbReference>
<reference evidence="2" key="1">
    <citation type="journal article" date="2019" name="Int. J. Syst. Evol. Microbiol.">
        <title>The Global Catalogue of Microorganisms (GCM) 10K type strain sequencing project: providing services to taxonomists for standard genome sequencing and annotation.</title>
        <authorList>
            <consortium name="The Broad Institute Genomics Platform"/>
            <consortium name="The Broad Institute Genome Sequencing Center for Infectious Disease"/>
            <person name="Wu L."/>
            <person name="Ma J."/>
        </authorList>
    </citation>
    <scope>NUCLEOTIDE SEQUENCE [LARGE SCALE GENOMIC DNA]</scope>
    <source>
        <strain evidence="2">KCTC 23984</strain>
    </source>
</reference>
<keyword evidence="2" id="KW-1185">Reference proteome</keyword>
<evidence type="ECO:0000313" key="1">
    <source>
        <dbReference type="EMBL" id="MFD3000063.1"/>
    </source>
</evidence>
<dbReference type="EMBL" id="JBHUOX010000004">
    <property type="protein sequence ID" value="MFD3000063.1"/>
    <property type="molecule type" value="Genomic_DNA"/>
</dbReference>
<name>A0ABW6BVM1_9BACT</name>
<protein>
    <submittedName>
        <fullName evidence="1">Uncharacterized protein</fullName>
    </submittedName>
</protein>
<gene>
    <name evidence="1" type="ORF">ACFS7Z_06805</name>
</gene>
<proteinExistence type="predicted"/>
<evidence type="ECO:0000313" key="2">
    <source>
        <dbReference type="Proteomes" id="UP001597641"/>
    </source>
</evidence>
<sequence>MQQTLQQALDRLKGLPLTKTTRNELVQYFHFGSTHYTTPQGLVLDIGELTLAVNCPWQLQQPEEAPIRHSEVFMRKREAGLPSLKFDWKIPGANLRDQRLMELIRAGKSLAVEHVEQLENFGLAIHFTAQATLTVSPNSEKPAEEYWQLFSNTGDGLKAGAGQDGIRV</sequence>
<organism evidence="1 2">
    <name type="scientific">Pontibacter toksunensis</name>
    <dbReference type="NCBI Taxonomy" id="1332631"/>
    <lineage>
        <taxon>Bacteria</taxon>
        <taxon>Pseudomonadati</taxon>
        <taxon>Bacteroidota</taxon>
        <taxon>Cytophagia</taxon>
        <taxon>Cytophagales</taxon>
        <taxon>Hymenobacteraceae</taxon>
        <taxon>Pontibacter</taxon>
    </lineage>
</organism>
<comment type="caution">
    <text evidence="1">The sequence shown here is derived from an EMBL/GenBank/DDBJ whole genome shotgun (WGS) entry which is preliminary data.</text>
</comment>
<accession>A0ABW6BVM1</accession>